<accession>A0ABV1KUE3</accession>
<feature type="domain" description="ABC transmembrane type-1" evidence="8">
    <location>
        <begin position="69"/>
        <end position="291"/>
    </location>
</feature>
<keyword evidence="5 7" id="KW-1133">Transmembrane helix</keyword>
<comment type="caution">
    <text evidence="9">The sequence shown here is derived from an EMBL/GenBank/DDBJ whole genome shotgun (WGS) entry which is preliminary data.</text>
</comment>
<reference evidence="9 10" key="1">
    <citation type="journal article" date="2023" name="Genome Announc.">
        <title>Pan-Genome Analyses of the Genus Cohnella and Proposal of the Novel Species Cohnella silvisoli sp. nov., Isolated from Forest Soil.</title>
        <authorList>
            <person name="Wang C."/>
            <person name="Mao L."/>
            <person name="Bao G."/>
            <person name="Zhu H."/>
        </authorList>
    </citation>
    <scope>NUCLEOTIDE SEQUENCE [LARGE SCALE GENOMIC DNA]</scope>
    <source>
        <strain evidence="9 10">NL03-T5-1</strain>
    </source>
</reference>
<dbReference type="Proteomes" id="UP001493487">
    <property type="component" value="Unassembled WGS sequence"/>
</dbReference>
<dbReference type="EMBL" id="JASKHM010000008">
    <property type="protein sequence ID" value="MEQ4483678.1"/>
    <property type="molecule type" value="Genomic_DNA"/>
</dbReference>
<evidence type="ECO:0000256" key="6">
    <source>
        <dbReference type="ARBA" id="ARBA00023136"/>
    </source>
</evidence>
<dbReference type="CDD" id="cd06261">
    <property type="entry name" value="TM_PBP2"/>
    <property type="match status" value="1"/>
</dbReference>
<dbReference type="Pfam" id="PF00528">
    <property type="entry name" value="BPD_transp_1"/>
    <property type="match status" value="1"/>
</dbReference>
<keyword evidence="6 7" id="KW-0472">Membrane</keyword>
<dbReference type="PANTHER" id="PTHR30193:SF41">
    <property type="entry name" value="DIACETYLCHITOBIOSE UPTAKE SYSTEM PERMEASE PROTEIN NGCF"/>
    <property type="match status" value="1"/>
</dbReference>
<feature type="transmembrane region" description="Helical" evidence="7">
    <location>
        <begin position="157"/>
        <end position="183"/>
    </location>
</feature>
<keyword evidence="4 7" id="KW-0812">Transmembrane</keyword>
<evidence type="ECO:0000259" key="8">
    <source>
        <dbReference type="PROSITE" id="PS50928"/>
    </source>
</evidence>
<gene>
    <name evidence="9" type="ORF">QJS35_14885</name>
</gene>
<sequence>MTKLRIQKRLFVLLAVGPAFAGYMLFTLYPNLMSAYYSLLDWNGISSARFIGLSNFKRMFGDEYMWAALRHSLIYAVTVPLLILVISLFLAYLLTNRGYRESAFYKVLFFFPNVLPMVVIALIWAFIYDGNFGLLNSVLKGLTFDYDGYYWLGDEKIAFWALIPPQVWGGVGFYLIIFMNAMIAIPKSLYESAILDGATHFQRLTVITLPLMNGIIRVCLLFMVLGIFKTIDIVLILTNGGPAGSTDVIGLYMFNLSFGKGVAGGGMHTYGYASAIGMFLFVILVGAKLLIDKLIPNKQVEF</sequence>
<name>A0ABV1KUE3_9BACL</name>
<keyword evidence="10" id="KW-1185">Reference proteome</keyword>
<evidence type="ECO:0000256" key="2">
    <source>
        <dbReference type="ARBA" id="ARBA00022448"/>
    </source>
</evidence>
<proteinExistence type="inferred from homology"/>
<dbReference type="SUPFAM" id="SSF161098">
    <property type="entry name" value="MetI-like"/>
    <property type="match status" value="1"/>
</dbReference>
<dbReference type="RefSeq" id="WP_232186151.1">
    <property type="nucleotide sequence ID" value="NZ_JAIOAP010000007.1"/>
</dbReference>
<keyword evidence="3" id="KW-1003">Cell membrane</keyword>
<protein>
    <submittedName>
        <fullName evidence="9">Sugar ABC transporter permease</fullName>
    </submittedName>
</protein>
<dbReference type="PROSITE" id="PS50928">
    <property type="entry name" value="ABC_TM1"/>
    <property type="match status" value="1"/>
</dbReference>
<evidence type="ECO:0000256" key="7">
    <source>
        <dbReference type="RuleBase" id="RU363032"/>
    </source>
</evidence>
<feature type="transmembrane region" description="Helical" evidence="7">
    <location>
        <begin position="204"/>
        <end position="228"/>
    </location>
</feature>
<comment type="subcellular location">
    <subcellularLocation>
        <location evidence="1 7">Cell membrane</location>
        <topology evidence="1 7">Multi-pass membrane protein</topology>
    </subcellularLocation>
</comment>
<feature type="transmembrane region" description="Helical" evidence="7">
    <location>
        <begin position="73"/>
        <end position="95"/>
    </location>
</feature>
<keyword evidence="2 7" id="KW-0813">Transport</keyword>
<evidence type="ECO:0000256" key="4">
    <source>
        <dbReference type="ARBA" id="ARBA00022692"/>
    </source>
</evidence>
<evidence type="ECO:0000313" key="10">
    <source>
        <dbReference type="Proteomes" id="UP001493487"/>
    </source>
</evidence>
<feature type="transmembrane region" description="Helical" evidence="7">
    <location>
        <begin position="107"/>
        <end position="127"/>
    </location>
</feature>
<evidence type="ECO:0000256" key="5">
    <source>
        <dbReference type="ARBA" id="ARBA00022989"/>
    </source>
</evidence>
<evidence type="ECO:0000256" key="1">
    <source>
        <dbReference type="ARBA" id="ARBA00004651"/>
    </source>
</evidence>
<dbReference type="PANTHER" id="PTHR30193">
    <property type="entry name" value="ABC TRANSPORTER PERMEASE PROTEIN"/>
    <property type="match status" value="1"/>
</dbReference>
<evidence type="ECO:0000256" key="3">
    <source>
        <dbReference type="ARBA" id="ARBA00022475"/>
    </source>
</evidence>
<dbReference type="Gene3D" id="1.10.3720.10">
    <property type="entry name" value="MetI-like"/>
    <property type="match status" value="1"/>
</dbReference>
<organism evidence="9 10">
    <name type="scientific">Cohnella silvisoli</name>
    <dbReference type="NCBI Taxonomy" id="2873699"/>
    <lineage>
        <taxon>Bacteria</taxon>
        <taxon>Bacillati</taxon>
        <taxon>Bacillota</taxon>
        <taxon>Bacilli</taxon>
        <taxon>Bacillales</taxon>
        <taxon>Paenibacillaceae</taxon>
        <taxon>Cohnella</taxon>
    </lineage>
</organism>
<feature type="transmembrane region" description="Helical" evidence="7">
    <location>
        <begin position="12"/>
        <end position="32"/>
    </location>
</feature>
<evidence type="ECO:0000313" key="9">
    <source>
        <dbReference type="EMBL" id="MEQ4483678.1"/>
    </source>
</evidence>
<comment type="similarity">
    <text evidence="7">Belongs to the binding-protein-dependent transport system permease family.</text>
</comment>
<dbReference type="InterPro" id="IPR035906">
    <property type="entry name" value="MetI-like_sf"/>
</dbReference>
<dbReference type="InterPro" id="IPR000515">
    <property type="entry name" value="MetI-like"/>
</dbReference>
<dbReference type="InterPro" id="IPR051393">
    <property type="entry name" value="ABC_transporter_permease"/>
</dbReference>
<feature type="transmembrane region" description="Helical" evidence="7">
    <location>
        <begin position="270"/>
        <end position="291"/>
    </location>
</feature>